<evidence type="ECO:0000256" key="3">
    <source>
        <dbReference type="ARBA" id="ARBA00022989"/>
    </source>
</evidence>
<dbReference type="OrthoDB" id="9811483at2"/>
<dbReference type="Gene3D" id="1.10.287.950">
    <property type="entry name" value="Methyl-accepting chemotaxis protein"/>
    <property type="match status" value="1"/>
</dbReference>
<dbReference type="InterPro" id="IPR013525">
    <property type="entry name" value="ABC2_TM"/>
</dbReference>
<dbReference type="PATRIC" id="fig|749927.5.peg.6378"/>
<organism evidence="7 8">
    <name type="scientific">Amycolatopsis mediterranei (strain U-32)</name>
    <dbReference type="NCBI Taxonomy" id="749927"/>
    <lineage>
        <taxon>Bacteria</taxon>
        <taxon>Bacillati</taxon>
        <taxon>Actinomycetota</taxon>
        <taxon>Actinomycetes</taxon>
        <taxon>Pseudonocardiales</taxon>
        <taxon>Pseudonocardiaceae</taxon>
        <taxon>Amycolatopsis</taxon>
    </lineage>
</organism>
<dbReference type="InterPro" id="IPR051328">
    <property type="entry name" value="T7SS_ABC-Transporter"/>
</dbReference>
<dbReference type="RefSeq" id="WP_013227921.1">
    <property type="nucleotide sequence ID" value="NC_014318.1"/>
</dbReference>
<dbReference type="HOGENOM" id="CLU_004534_1_1_11"/>
<dbReference type="AlphaFoldDB" id="A0A0H3DE16"/>
<keyword evidence="2 5" id="KW-0812">Transmembrane</keyword>
<evidence type="ECO:0000256" key="5">
    <source>
        <dbReference type="SAM" id="Phobius"/>
    </source>
</evidence>
<evidence type="ECO:0000256" key="1">
    <source>
        <dbReference type="ARBA" id="ARBA00004141"/>
    </source>
</evidence>
<feature type="domain" description="ABC-2 type transporter transmembrane" evidence="6">
    <location>
        <begin position="399"/>
        <end position="610"/>
    </location>
</feature>
<feature type="transmembrane region" description="Helical" evidence="5">
    <location>
        <begin position="436"/>
        <end position="456"/>
    </location>
</feature>
<dbReference type="Pfam" id="PF12698">
    <property type="entry name" value="ABC2_membrane_3"/>
    <property type="match status" value="2"/>
</dbReference>
<sequence length="632" mass="65568">MNAFRIARNELRRLSTGTLPKLALVALVLVPLLYASFYLYANYDPYGRLDKLPAAVFTSDTGAKDSSGHERNVGREVTDELVKSGTFQWHEVSEQEARDGVRDDKYSFAIGIPSGFSAALLSVGNFQPQQATITLTTNDANNYLSGTIAKQVAEQVRKTIAEKVGSEAADRFLVGFSTIYAKTQEAATGAAQLADGATQLKSGQQKLADGAAKLADGSSTLATGLGTLKSATADLPSQTQKLASGASQVAAGDQKVADAASVAATASSDIQGKLDSYRTQLQTDLRDAGVPEAQVQAILAKADQLRSPVDQANGKIQQANGDLAKLADGARQVSDGAAKLAAASPQLASGIAQASDGANQLRDGASQLSDGEKTAVNGTNQLADGAVKLRDGLAAGLQQIPNPDDPTRNATANTIADPVAVNANGEASAGTYGAGLAPFFISLATWIGAFVLFLILRPLSTRALTAGAAPFRVAVGGWLSSALLGIAQVVVLFGAVTWLVGIHIAHPLAAIGFAVLVSLTFTSVVHALNAFFGAVGKFLGLVLLVLQLVSAGGTFPWQTIPDALYPLHVVLPMGYAIDGFRHLFYSGATTTQLLGDIGVLLAYLVGGVLVSTLAARKRRVWTVSALKPELSL</sequence>
<keyword evidence="3 5" id="KW-1133">Transmembrane helix</keyword>
<comment type="subcellular location">
    <subcellularLocation>
        <location evidence="1">Membrane</location>
        <topology evidence="1">Multi-pass membrane protein</topology>
    </subcellularLocation>
</comment>
<dbReference type="eggNOG" id="COG1511">
    <property type="taxonomic scope" value="Bacteria"/>
</dbReference>
<proteinExistence type="predicted"/>
<dbReference type="InterPro" id="IPR017500">
    <property type="entry name" value="Phage_infect_YhgE_N"/>
</dbReference>
<feature type="domain" description="ABC-2 type transporter transmembrane" evidence="6">
    <location>
        <begin position="24"/>
        <end position="162"/>
    </location>
</feature>
<dbReference type="NCBIfam" id="TIGR03057">
    <property type="entry name" value="xxxLxxG_by_4"/>
    <property type="match status" value="2"/>
</dbReference>
<evidence type="ECO:0000256" key="2">
    <source>
        <dbReference type="ARBA" id="ARBA00022692"/>
    </source>
</evidence>
<feature type="transmembrane region" description="Helical" evidence="5">
    <location>
        <begin position="538"/>
        <end position="557"/>
    </location>
</feature>
<dbReference type="GeneID" id="92873794"/>
<protein>
    <submittedName>
        <fullName evidence="7">Putative membrane protein</fullName>
    </submittedName>
</protein>
<gene>
    <name evidence="7" type="primary">yhgE</name>
    <name evidence="7" type="ordered locus">AMED_6132</name>
</gene>
<feature type="transmembrane region" description="Helical" evidence="5">
    <location>
        <begin position="477"/>
        <end position="502"/>
    </location>
</feature>
<dbReference type="InterPro" id="IPR023908">
    <property type="entry name" value="xxxLxxG_rpt"/>
</dbReference>
<feature type="transmembrane region" description="Helical" evidence="5">
    <location>
        <begin position="593"/>
        <end position="615"/>
    </location>
</feature>
<keyword evidence="4 5" id="KW-0472">Membrane</keyword>
<evidence type="ECO:0000313" key="8">
    <source>
        <dbReference type="Proteomes" id="UP000000328"/>
    </source>
</evidence>
<evidence type="ECO:0000256" key="4">
    <source>
        <dbReference type="ARBA" id="ARBA00023136"/>
    </source>
</evidence>
<dbReference type="GO" id="GO:0016020">
    <property type="term" value="C:membrane"/>
    <property type="evidence" value="ECO:0007669"/>
    <property type="project" value="UniProtKB-SubCell"/>
</dbReference>
<evidence type="ECO:0000259" key="6">
    <source>
        <dbReference type="Pfam" id="PF12698"/>
    </source>
</evidence>
<dbReference type="GO" id="GO:0140359">
    <property type="term" value="F:ABC-type transporter activity"/>
    <property type="evidence" value="ECO:0007669"/>
    <property type="project" value="InterPro"/>
</dbReference>
<feature type="transmembrane region" description="Helical" evidence="5">
    <location>
        <begin position="508"/>
        <end position="531"/>
    </location>
</feature>
<dbReference type="InterPro" id="IPR017501">
    <property type="entry name" value="Phage_infect_YhgE_C"/>
</dbReference>
<name>A0A0H3DE16_AMYMU</name>
<dbReference type="PANTHER" id="PTHR43077:SF5">
    <property type="entry name" value="PHAGE INFECTION PROTEIN"/>
    <property type="match status" value="1"/>
</dbReference>
<dbReference type="NCBIfam" id="TIGR03061">
    <property type="entry name" value="pip_yhgE_Nterm"/>
    <property type="match status" value="1"/>
</dbReference>
<dbReference type="Proteomes" id="UP000000328">
    <property type="component" value="Chromosome"/>
</dbReference>
<reference evidence="7 8" key="1">
    <citation type="journal article" date="2010" name="Cell Res.">
        <title>Complete genome sequence of the rifamycin SV-producing Amycolatopsis mediterranei U32 revealed its genetic characteristics in phylogeny and metabolism.</title>
        <authorList>
            <person name="Zhao W."/>
            <person name="Zhong Y."/>
            <person name="Yuan H."/>
            <person name="Wang J."/>
            <person name="Zheng H."/>
            <person name="Wang Y."/>
            <person name="Cen X."/>
            <person name="Xu F."/>
            <person name="Bai J."/>
            <person name="Han X."/>
            <person name="Lu G."/>
            <person name="Zhu Y."/>
            <person name="Shao Z."/>
            <person name="Yan H."/>
            <person name="Li C."/>
            <person name="Peng N."/>
            <person name="Zhang Z."/>
            <person name="Zhang Y."/>
            <person name="Lin W."/>
            <person name="Fan Y."/>
            <person name="Qin Z."/>
            <person name="Hu Y."/>
            <person name="Zhu B."/>
            <person name="Wang S."/>
            <person name="Ding X."/>
            <person name="Zhao G.P."/>
        </authorList>
    </citation>
    <scope>NUCLEOTIDE SEQUENCE [LARGE SCALE GENOMIC DNA]</scope>
    <source>
        <strain evidence="8">U-32</strain>
    </source>
</reference>
<feature type="transmembrane region" description="Helical" evidence="5">
    <location>
        <begin position="21"/>
        <end position="41"/>
    </location>
</feature>
<dbReference type="EMBL" id="CP002000">
    <property type="protein sequence ID" value="ADJ47869.1"/>
    <property type="molecule type" value="Genomic_DNA"/>
</dbReference>
<accession>A0A0H3DE16</accession>
<dbReference type="Gene3D" id="3.40.1710.10">
    <property type="entry name" value="abc type-2 transporter like domain"/>
    <property type="match status" value="1"/>
</dbReference>
<dbReference type="PANTHER" id="PTHR43077">
    <property type="entry name" value="TRANSPORT PERMEASE YVFS-RELATED"/>
    <property type="match status" value="1"/>
</dbReference>
<dbReference type="NCBIfam" id="TIGR03062">
    <property type="entry name" value="pip_yhgE_Cterm"/>
    <property type="match status" value="1"/>
</dbReference>
<dbReference type="KEGG" id="amd:AMED_6132"/>
<evidence type="ECO:0000313" key="7">
    <source>
        <dbReference type="EMBL" id="ADJ47869.1"/>
    </source>
</evidence>